<evidence type="ECO:0000256" key="1">
    <source>
        <dbReference type="SAM" id="MobiDB-lite"/>
    </source>
</evidence>
<feature type="domain" description="DSBA-like thioredoxin" evidence="2">
    <location>
        <begin position="7"/>
        <end position="95"/>
    </location>
</feature>
<dbReference type="SUPFAM" id="SSF52833">
    <property type="entry name" value="Thioredoxin-like"/>
    <property type="match status" value="1"/>
</dbReference>
<dbReference type="InterPro" id="IPR001853">
    <property type="entry name" value="DSBA-like_thioredoxin_dom"/>
</dbReference>
<dbReference type="PANTHER" id="PTHR33066:SF2">
    <property type="entry name" value="FILAGGRIN-2-LIKE"/>
    <property type="match status" value="1"/>
</dbReference>
<dbReference type="Proteomes" id="UP001176940">
    <property type="component" value="Unassembled WGS sequence"/>
</dbReference>
<evidence type="ECO:0000313" key="4">
    <source>
        <dbReference type="Proteomes" id="UP001176940"/>
    </source>
</evidence>
<proteinExistence type="predicted"/>
<gene>
    <name evidence="3" type="ORF">RIMI_LOCUS4554172</name>
</gene>
<keyword evidence="4" id="KW-1185">Reference proteome</keyword>
<dbReference type="Gene3D" id="3.40.30.10">
    <property type="entry name" value="Glutaredoxin"/>
    <property type="match status" value="3"/>
</dbReference>
<comment type="caution">
    <text evidence="3">The sequence shown here is derived from an EMBL/GenBank/DDBJ whole genome shotgun (WGS) entry which is preliminary data.</text>
</comment>
<sequence>MSNRKVLELFYDVVSPYSWLGFEILLRYKNIWNVDIRLCPGYLAGVMNTTGSLSAMRFVTTVQMSHPEFLEEVSRNLWLRIWSEDKDITEPESILQGKHRVTKRGPALSNPMFTLVNGIVGRWRAVCVTALQRPNSDTAAIRIVVGIAAASLSVTAAKKAGMPEDLAKKLLTTITSPEVKNKLKETTEKALAYGVSRIIRVISGVLSLFPLGTTRLSELCGVTHIATLRPAGRTISPVTFTGRSRLGTIPQYPEGSSLHSVQVSALFRKDLSSIPQVVSAFHINEDIVLPSFCPSPVHPLGKSLHKLDMVRAIRVYLSRTASFRQSDSLFVISEGRRKGLQASKSMIFRWIRSAIKEAYRIQEKRPSPGCQHPSSSIHPRLSVSPNEGSKKEILRKRMGLQYDAGDSAKL</sequence>
<evidence type="ECO:0000313" key="3">
    <source>
        <dbReference type="EMBL" id="CAJ0930974.1"/>
    </source>
</evidence>
<feature type="compositionally biased region" description="Polar residues" evidence="1">
    <location>
        <begin position="372"/>
        <end position="387"/>
    </location>
</feature>
<accession>A0ABN9L555</accession>
<protein>
    <recommendedName>
        <fullName evidence="2">DSBA-like thioredoxin domain-containing protein</fullName>
    </recommendedName>
</protein>
<reference evidence="3" key="1">
    <citation type="submission" date="2023-07" db="EMBL/GenBank/DDBJ databases">
        <authorList>
            <person name="Stuckert A."/>
        </authorList>
    </citation>
    <scope>NUCLEOTIDE SEQUENCE</scope>
</reference>
<dbReference type="EMBL" id="CAUEEQ010007379">
    <property type="protein sequence ID" value="CAJ0930974.1"/>
    <property type="molecule type" value="Genomic_DNA"/>
</dbReference>
<feature type="region of interest" description="Disordered" evidence="1">
    <location>
        <begin position="364"/>
        <end position="410"/>
    </location>
</feature>
<name>A0ABN9L555_9NEOB</name>
<dbReference type="InterPro" id="IPR036249">
    <property type="entry name" value="Thioredoxin-like_sf"/>
</dbReference>
<evidence type="ECO:0000259" key="2">
    <source>
        <dbReference type="Pfam" id="PF01323"/>
    </source>
</evidence>
<organism evidence="3 4">
    <name type="scientific">Ranitomeya imitator</name>
    <name type="common">mimic poison frog</name>
    <dbReference type="NCBI Taxonomy" id="111125"/>
    <lineage>
        <taxon>Eukaryota</taxon>
        <taxon>Metazoa</taxon>
        <taxon>Chordata</taxon>
        <taxon>Craniata</taxon>
        <taxon>Vertebrata</taxon>
        <taxon>Euteleostomi</taxon>
        <taxon>Amphibia</taxon>
        <taxon>Batrachia</taxon>
        <taxon>Anura</taxon>
        <taxon>Neobatrachia</taxon>
        <taxon>Hyloidea</taxon>
        <taxon>Dendrobatidae</taxon>
        <taxon>Dendrobatinae</taxon>
        <taxon>Ranitomeya</taxon>
    </lineage>
</organism>
<dbReference type="PANTHER" id="PTHR33066">
    <property type="entry name" value="INTEGRASE_SAM-LIKE_N DOMAIN-CONTAINING PROTEIN"/>
    <property type="match status" value="1"/>
</dbReference>
<dbReference type="Pfam" id="PF01323">
    <property type="entry name" value="DSBA"/>
    <property type="match status" value="1"/>
</dbReference>